<feature type="domain" description="RING-type" evidence="7">
    <location>
        <begin position="235"/>
        <end position="276"/>
    </location>
</feature>
<dbReference type="EMBL" id="AC145811">
    <property type="protein sequence ID" value="AAU89198.1"/>
    <property type="molecule type" value="Genomic_DNA"/>
</dbReference>
<evidence type="ECO:0000256" key="5">
    <source>
        <dbReference type="SAM" id="MobiDB-lite"/>
    </source>
</evidence>
<dbReference type="SUPFAM" id="SSF57850">
    <property type="entry name" value="RING/U-box"/>
    <property type="match status" value="1"/>
</dbReference>
<name>Q60DI8_ORYSJ</name>
<evidence type="ECO:0000259" key="7">
    <source>
        <dbReference type="PROSITE" id="PS50089"/>
    </source>
</evidence>
<evidence type="ECO:0000256" key="2">
    <source>
        <dbReference type="ARBA" id="ARBA00022771"/>
    </source>
</evidence>
<dbReference type="Pfam" id="PF13639">
    <property type="entry name" value="zf-RING_2"/>
    <property type="match status" value="1"/>
</dbReference>
<keyword evidence="1" id="KW-0479">Metal-binding</keyword>
<feature type="region of interest" description="Disordered" evidence="5">
    <location>
        <begin position="285"/>
        <end position="313"/>
    </location>
</feature>
<feature type="transmembrane region" description="Helical" evidence="6">
    <location>
        <begin position="158"/>
        <end position="178"/>
    </location>
</feature>
<reference evidence="9" key="2">
    <citation type="journal article" date="2008" name="Nucleic Acids Res.">
        <title>The rice annotation project database (RAP-DB): 2008 update.</title>
        <authorList>
            <consortium name="The rice annotation project (RAP)"/>
        </authorList>
    </citation>
    <scope>GENOME REANNOTATION</scope>
    <source>
        <strain evidence="9">cv. Nipponbare</strain>
    </source>
</reference>
<dbReference type="AlphaFoldDB" id="Q60DI8"/>
<gene>
    <name evidence="8" type="ordered locus">LOC_Os03g44640</name>
</gene>
<evidence type="ECO:0000256" key="1">
    <source>
        <dbReference type="ARBA" id="ARBA00022723"/>
    </source>
</evidence>
<evidence type="ECO:0000256" key="4">
    <source>
        <dbReference type="PROSITE-ProRule" id="PRU00175"/>
    </source>
</evidence>
<dbReference type="Gene3D" id="3.30.40.10">
    <property type="entry name" value="Zinc/RING finger domain, C3HC4 (zinc finger)"/>
    <property type="match status" value="1"/>
</dbReference>
<organism evidence="8 9">
    <name type="scientific">Oryza sativa subsp. japonica</name>
    <name type="common">Rice</name>
    <dbReference type="NCBI Taxonomy" id="39947"/>
    <lineage>
        <taxon>Eukaryota</taxon>
        <taxon>Viridiplantae</taxon>
        <taxon>Streptophyta</taxon>
        <taxon>Embryophyta</taxon>
        <taxon>Tracheophyta</taxon>
        <taxon>Spermatophyta</taxon>
        <taxon>Magnoliopsida</taxon>
        <taxon>Liliopsida</taxon>
        <taxon>Poales</taxon>
        <taxon>Poaceae</taxon>
        <taxon>BOP clade</taxon>
        <taxon>Oryzoideae</taxon>
        <taxon>Oryzeae</taxon>
        <taxon>Oryzinae</taxon>
        <taxon>Oryza</taxon>
        <taxon>Oryza sativa</taxon>
    </lineage>
</organism>
<feature type="transmembrane region" description="Helical" evidence="6">
    <location>
        <begin position="12"/>
        <end position="42"/>
    </location>
</feature>
<keyword evidence="3" id="KW-0862">Zinc</keyword>
<dbReference type="InterPro" id="IPR052788">
    <property type="entry name" value="RING-type_E3_ligase_ATL"/>
</dbReference>
<keyword evidence="6" id="KW-1133">Transmembrane helix</keyword>
<keyword evidence="2 4" id="KW-0863">Zinc-finger</keyword>
<dbReference type="PANTHER" id="PTHR45798">
    <property type="entry name" value="RING-H2 FINGER PROTEIN ATL61-RELATED-RELATED"/>
    <property type="match status" value="1"/>
</dbReference>
<accession>Q60DI8</accession>
<evidence type="ECO:0000313" key="9">
    <source>
        <dbReference type="Proteomes" id="UP000000763"/>
    </source>
</evidence>
<protein>
    <recommendedName>
        <fullName evidence="7">RING-type domain-containing protein</fullName>
    </recommendedName>
</protein>
<feature type="compositionally biased region" description="Low complexity" evidence="5">
    <location>
        <begin position="298"/>
        <end position="313"/>
    </location>
</feature>
<dbReference type="CDD" id="cd16454">
    <property type="entry name" value="RING-H2_PA-TM-RING"/>
    <property type="match status" value="1"/>
</dbReference>
<keyword evidence="6" id="KW-0472">Membrane</keyword>
<reference evidence="9" key="1">
    <citation type="journal article" date="2005" name="Nature">
        <title>The map-based sequence of the rice genome.</title>
        <authorList>
            <consortium name="International rice genome sequencing project (IRGSP)"/>
            <person name="Matsumoto T."/>
            <person name="Wu J."/>
            <person name="Kanamori H."/>
            <person name="Katayose Y."/>
            <person name="Fujisawa M."/>
            <person name="Namiki N."/>
            <person name="Mizuno H."/>
            <person name="Yamamoto K."/>
            <person name="Antonio B.A."/>
            <person name="Baba T."/>
            <person name="Sakata K."/>
            <person name="Nagamura Y."/>
            <person name="Aoki H."/>
            <person name="Arikawa K."/>
            <person name="Arita K."/>
            <person name="Bito T."/>
            <person name="Chiden Y."/>
            <person name="Fujitsuka N."/>
            <person name="Fukunaka R."/>
            <person name="Hamada M."/>
            <person name="Harada C."/>
            <person name="Hayashi A."/>
            <person name="Hijishita S."/>
            <person name="Honda M."/>
            <person name="Hosokawa S."/>
            <person name="Ichikawa Y."/>
            <person name="Idonuma A."/>
            <person name="Iijima M."/>
            <person name="Ikeda M."/>
            <person name="Ikeno M."/>
            <person name="Ito K."/>
            <person name="Ito S."/>
            <person name="Ito T."/>
            <person name="Ito Y."/>
            <person name="Ito Y."/>
            <person name="Iwabuchi A."/>
            <person name="Kamiya K."/>
            <person name="Karasawa W."/>
            <person name="Kurita K."/>
            <person name="Katagiri S."/>
            <person name="Kikuta A."/>
            <person name="Kobayashi H."/>
            <person name="Kobayashi N."/>
            <person name="Machita K."/>
            <person name="Maehara T."/>
            <person name="Masukawa M."/>
            <person name="Mizubayashi T."/>
            <person name="Mukai Y."/>
            <person name="Nagasaki H."/>
            <person name="Nagata Y."/>
            <person name="Naito S."/>
            <person name="Nakashima M."/>
            <person name="Nakama Y."/>
            <person name="Nakamichi Y."/>
            <person name="Nakamura M."/>
            <person name="Meguro A."/>
            <person name="Negishi M."/>
            <person name="Ohta I."/>
            <person name="Ohta T."/>
            <person name="Okamoto M."/>
            <person name="Ono N."/>
            <person name="Saji S."/>
            <person name="Sakaguchi M."/>
            <person name="Sakai K."/>
            <person name="Shibata M."/>
            <person name="Shimokawa T."/>
            <person name="Song J."/>
            <person name="Takazaki Y."/>
            <person name="Terasawa K."/>
            <person name="Tsugane M."/>
            <person name="Tsuji K."/>
            <person name="Ueda S."/>
            <person name="Waki K."/>
            <person name="Yamagata H."/>
            <person name="Yamamoto M."/>
            <person name="Yamamoto S."/>
            <person name="Yamane H."/>
            <person name="Yoshiki S."/>
            <person name="Yoshihara R."/>
            <person name="Yukawa K."/>
            <person name="Zhong H."/>
            <person name="Yano M."/>
            <person name="Yuan Q."/>
            <person name="Ouyang S."/>
            <person name="Liu J."/>
            <person name="Jones K.M."/>
            <person name="Gansberger K."/>
            <person name="Moffat K."/>
            <person name="Hill J."/>
            <person name="Bera J."/>
            <person name="Fadrosh D."/>
            <person name="Jin S."/>
            <person name="Johri S."/>
            <person name="Kim M."/>
            <person name="Overton L."/>
            <person name="Reardon M."/>
            <person name="Tsitrin T."/>
            <person name="Vuong H."/>
            <person name="Weaver B."/>
            <person name="Ciecko A."/>
            <person name="Tallon L."/>
            <person name="Jackson J."/>
            <person name="Pai G."/>
            <person name="Aken S.V."/>
            <person name="Utterback T."/>
            <person name="Reidmuller S."/>
            <person name="Feldblyum T."/>
            <person name="Hsiao J."/>
            <person name="Zismann V."/>
            <person name="Iobst S."/>
            <person name="de Vazeille A.R."/>
            <person name="Buell C.R."/>
            <person name="Ying K."/>
            <person name="Li Y."/>
            <person name="Lu T."/>
            <person name="Huang Y."/>
            <person name="Zhao Q."/>
            <person name="Feng Q."/>
            <person name="Zhang L."/>
            <person name="Zhu J."/>
            <person name="Weng Q."/>
            <person name="Mu J."/>
            <person name="Lu Y."/>
            <person name="Fan D."/>
            <person name="Liu Y."/>
            <person name="Guan J."/>
            <person name="Zhang Y."/>
            <person name="Yu S."/>
            <person name="Liu X."/>
            <person name="Zhang Y."/>
            <person name="Hong G."/>
            <person name="Han B."/>
            <person name="Choisne N."/>
            <person name="Demange N."/>
            <person name="Orjeda G."/>
            <person name="Samain S."/>
            <person name="Cattolico L."/>
            <person name="Pelletier E."/>
            <person name="Couloux A."/>
            <person name="Segurens B."/>
            <person name="Wincker P."/>
            <person name="D'Hont A."/>
            <person name="Scarpelli C."/>
            <person name="Weissenbach J."/>
            <person name="Salanoubat M."/>
            <person name="Quetier F."/>
            <person name="Yu Y."/>
            <person name="Kim H.R."/>
            <person name="Rambo T."/>
            <person name="Currie J."/>
            <person name="Collura K."/>
            <person name="Luo M."/>
            <person name="Yang T."/>
            <person name="Ammiraju J.S.S."/>
            <person name="Engler F."/>
            <person name="Soderlund C."/>
            <person name="Wing R.A."/>
            <person name="Palmer L.E."/>
            <person name="de la Bastide M."/>
            <person name="Spiegel L."/>
            <person name="Nascimento L."/>
            <person name="Zutavern T."/>
            <person name="O'Shaughnessy A."/>
            <person name="Dike S."/>
            <person name="Dedhia N."/>
            <person name="Preston R."/>
            <person name="Balija V."/>
            <person name="McCombie W.R."/>
            <person name="Chow T."/>
            <person name="Chen H."/>
            <person name="Chung M."/>
            <person name="Chen C."/>
            <person name="Shaw J."/>
            <person name="Wu H."/>
            <person name="Hsiao K."/>
            <person name="Chao Y."/>
            <person name="Chu M."/>
            <person name="Cheng C."/>
            <person name="Hour A."/>
            <person name="Lee P."/>
            <person name="Lin S."/>
            <person name="Lin Y."/>
            <person name="Liou J."/>
            <person name="Liu S."/>
            <person name="Hsing Y."/>
            <person name="Raghuvanshi S."/>
            <person name="Mohanty A."/>
            <person name="Bharti A.K."/>
            <person name="Gaur A."/>
            <person name="Gupta V."/>
            <person name="Kumar D."/>
            <person name="Ravi V."/>
            <person name="Vij S."/>
            <person name="Kapur A."/>
            <person name="Khurana P."/>
            <person name="Khurana P."/>
            <person name="Khurana J.P."/>
            <person name="Tyagi A.K."/>
            <person name="Gaikwad K."/>
            <person name="Singh A."/>
            <person name="Dalal V."/>
            <person name="Srivastava S."/>
            <person name="Dixit A."/>
            <person name="Pal A.K."/>
            <person name="Ghazi I.A."/>
            <person name="Yadav M."/>
            <person name="Pandit A."/>
            <person name="Bhargava A."/>
            <person name="Sureshbabu K."/>
            <person name="Batra K."/>
            <person name="Sharma T.R."/>
            <person name="Mohapatra T."/>
            <person name="Singh N.K."/>
            <person name="Messing J."/>
            <person name="Nelson A.B."/>
            <person name="Fuks G."/>
            <person name="Kavchok S."/>
            <person name="Keizer G."/>
            <person name="Linton E."/>
            <person name="Llaca V."/>
            <person name="Song R."/>
            <person name="Tanyolac B."/>
            <person name="Young S."/>
            <person name="Ho-Il K."/>
            <person name="Hahn J.H."/>
            <person name="Sangsakoo G."/>
            <person name="Vanavichit A."/>
            <person name="de Mattos Luiz.A.T."/>
            <person name="Zimmer P.D."/>
            <person name="Malone G."/>
            <person name="Dellagostin O."/>
            <person name="de Oliveira A.C."/>
            <person name="Bevan M."/>
            <person name="Bancroft I."/>
            <person name="Minx P."/>
            <person name="Cordum H."/>
            <person name="Wilson R."/>
            <person name="Cheng Z."/>
            <person name="Jin W."/>
            <person name="Jiang J."/>
            <person name="Leong S.A."/>
            <person name="Iwama H."/>
            <person name="Gojobori T."/>
            <person name="Itoh T."/>
            <person name="Niimura Y."/>
            <person name="Fujii Y."/>
            <person name="Habara T."/>
            <person name="Sakai H."/>
            <person name="Sato Y."/>
            <person name="Wilson G."/>
            <person name="Kumar K."/>
            <person name="McCouch S."/>
            <person name="Juretic N."/>
            <person name="Hoen D."/>
            <person name="Wright S."/>
            <person name="Bruskiewich R."/>
            <person name="Bureau T."/>
            <person name="Miyao A."/>
            <person name="Hirochika H."/>
            <person name="Nishikawa T."/>
            <person name="Kadowaki K."/>
            <person name="Sugiura M."/>
            <person name="Burr B."/>
            <person name="Sasaki T."/>
        </authorList>
    </citation>
    <scope>NUCLEOTIDE SEQUENCE [LARGE SCALE GENOMIC DNA]</scope>
    <source>
        <strain evidence="9">cv. Nipponbare</strain>
    </source>
</reference>
<dbReference type="GO" id="GO:0008270">
    <property type="term" value="F:zinc ion binding"/>
    <property type="evidence" value="ECO:0007669"/>
    <property type="project" value="UniProtKB-KW"/>
</dbReference>
<evidence type="ECO:0000256" key="3">
    <source>
        <dbReference type="ARBA" id="ARBA00022833"/>
    </source>
</evidence>
<keyword evidence="6" id="KW-0812">Transmembrane</keyword>
<proteinExistence type="predicted"/>
<dbReference type="InterPro" id="IPR001841">
    <property type="entry name" value="Znf_RING"/>
</dbReference>
<dbReference type="SMART" id="SM00184">
    <property type="entry name" value="RING"/>
    <property type="match status" value="1"/>
</dbReference>
<dbReference type="PROSITE" id="PS50089">
    <property type="entry name" value="ZF_RING_2"/>
    <property type="match status" value="1"/>
</dbReference>
<evidence type="ECO:0000256" key="6">
    <source>
        <dbReference type="SAM" id="Phobius"/>
    </source>
</evidence>
<feature type="compositionally biased region" description="Pro residues" evidence="5">
    <location>
        <begin position="285"/>
        <end position="297"/>
    </location>
</feature>
<dbReference type="InterPro" id="IPR013083">
    <property type="entry name" value="Znf_RING/FYVE/PHD"/>
</dbReference>
<sequence length="313" mass="32093">MMDVMDTEEAVHLVVVGVVAVGAVVFLLAAAASGACGCAAAFPAARWRKRAQVGDDDDDVESALGGATTVTTYEQAAAASSSSPAAGAAAEGADTCAICCQEYSGADKRREPRVRDAQKLLRLAANSPPAHTETRAAISRTYAGGGLARMDPDAALRVELVGVVAVGAVVVVLAAGAFPGGRWRKRAAARVDDVERALGAATLMTYEQAAAAAAKKASSSSRAAAAAEEQGEDRCAYCQSEYAGADEVRVVQCGHFFHAGCIDRWLRKHRRCPLCRGGLSPLPPLPKPGCRPMPPRTSRPAASSATATASAAG</sequence>
<evidence type="ECO:0000313" key="8">
    <source>
        <dbReference type="EMBL" id="AAU89198.1"/>
    </source>
</evidence>
<dbReference type="Proteomes" id="UP000000763">
    <property type="component" value="Chromosome 3"/>
</dbReference>
<dbReference type="PANTHER" id="PTHR45798:SF97">
    <property type="entry name" value="ALCOHOL-SENSITIVE RING FINGER PROTEIN 1"/>
    <property type="match status" value="1"/>
</dbReference>